<dbReference type="GO" id="GO:0055085">
    <property type="term" value="P:transmembrane transport"/>
    <property type="evidence" value="ECO:0007669"/>
    <property type="project" value="InterPro"/>
</dbReference>
<keyword evidence="6 7" id="KW-0472">Membrane</keyword>
<feature type="transmembrane region" description="Helical" evidence="7">
    <location>
        <begin position="41"/>
        <end position="62"/>
    </location>
</feature>
<evidence type="ECO:0000256" key="1">
    <source>
        <dbReference type="ARBA" id="ARBA00004651"/>
    </source>
</evidence>
<keyword evidence="10" id="KW-1185">Reference proteome</keyword>
<dbReference type="Pfam" id="PF12911">
    <property type="entry name" value="OppC_N"/>
    <property type="match status" value="1"/>
</dbReference>
<evidence type="ECO:0000313" key="9">
    <source>
        <dbReference type="EMBL" id="PWJ73548.1"/>
    </source>
</evidence>
<evidence type="ECO:0000256" key="3">
    <source>
        <dbReference type="ARBA" id="ARBA00022475"/>
    </source>
</evidence>
<comment type="similarity">
    <text evidence="7">Belongs to the binding-protein-dependent transport system permease family.</text>
</comment>
<dbReference type="SUPFAM" id="SSF161098">
    <property type="entry name" value="MetI-like"/>
    <property type="match status" value="1"/>
</dbReference>
<keyword evidence="4 7" id="KW-0812">Transmembrane</keyword>
<feature type="transmembrane region" description="Helical" evidence="7">
    <location>
        <begin position="272"/>
        <end position="293"/>
    </location>
</feature>
<dbReference type="PANTHER" id="PTHR43386:SF1">
    <property type="entry name" value="D,D-DIPEPTIDE TRANSPORT SYSTEM PERMEASE PROTEIN DDPC-RELATED"/>
    <property type="match status" value="1"/>
</dbReference>
<dbReference type="RefSeq" id="WP_109747727.1">
    <property type="nucleotide sequence ID" value="NZ_JANKBI010000013.1"/>
</dbReference>
<evidence type="ECO:0000256" key="7">
    <source>
        <dbReference type="RuleBase" id="RU363032"/>
    </source>
</evidence>
<feature type="domain" description="ABC transmembrane type-1" evidence="8">
    <location>
        <begin position="101"/>
        <end position="290"/>
    </location>
</feature>
<protein>
    <submittedName>
        <fullName evidence="9">Peptide/nickel transport system permease protein/glutathione transport system permease protein/oligopeptide transport system permease protein</fullName>
    </submittedName>
</protein>
<dbReference type="InterPro" id="IPR000515">
    <property type="entry name" value="MetI-like"/>
</dbReference>
<dbReference type="InterPro" id="IPR035906">
    <property type="entry name" value="MetI-like_sf"/>
</dbReference>
<evidence type="ECO:0000256" key="4">
    <source>
        <dbReference type="ARBA" id="ARBA00022692"/>
    </source>
</evidence>
<feature type="transmembrane region" description="Helical" evidence="7">
    <location>
        <begin position="105"/>
        <end position="129"/>
    </location>
</feature>
<proteinExistence type="inferred from homology"/>
<organism evidence="9 10">
    <name type="scientific">Murimonas intestini</name>
    <dbReference type="NCBI Taxonomy" id="1337051"/>
    <lineage>
        <taxon>Bacteria</taxon>
        <taxon>Bacillati</taxon>
        <taxon>Bacillota</taxon>
        <taxon>Clostridia</taxon>
        <taxon>Lachnospirales</taxon>
        <taxon>Lachnospiraceae</taxon>
        <taxon>Murimonas</taxon>
    </lineage>
</organism>
<evidence type="ECO:0000256" key="6">
    <source>
        <dbReference type="ARBA" id="ARBA00023136"/>
    </source>
</evidence>
<comment type="caution">
    <text evidence="9">The sequence shown here is derived from an EMBL/GenBank/DDBJ whole genome shotgun (WGS) entry which is preliminary data.</text>
</comment>
<dbReference type="Pfam" id="PF00528">
    <property type="entry name" value="BPD_transp_1"/>
    <property type="match status" value="1"/>
</dbReference>
<keyword evidence="5 7" id="KW-1133">Transmembrane helix</keyword>
<dbReference type="InterPro" id="IPR025966">
    <property type="entry name" value="OppC_N"/>
</dbReference>
<dbReference type="InterPro" id="IPR050366">
    <property type="entry name" value="BP-dependent_transpt_permease"/>
</dbReference>
<dbReference type="PANTHER" id="PTHR43386">
    <property type="entry name" value="OLIGOPEPTIDE TRANSPORT SYSTEM PERMEASE PROTEIN APPC"/>
    <property type="match status" value="1"/>
</dbReference>
<dbReference type="GO" id="GO:0005886">
    <property type="term" value="C:plasma membrane"/>
    <property type="evidence" value="ECO:0007669"/>
    <property type="project" value="UniProtKB-SubCell"/>
</dbReference>
<evidence type="ECO:0000259" key="8">
    <source>
        <dbReference type="PROSITE" id="PS50928"/>
    </source>
</evidence>
<dbReference type="CDD" id="cd06261">
    <property type="entry name" value="TM_PBP2"/>
    <property type="match status" value="1"/>
</dbReference>
<comment type="subcellular location">
    <subcellularLocation>
        <location evidence="1 7">Cell membrane</location>
        <topology evidence="1 7">Multi-pass membrane protein</topology>
    </subcellularLocation>
</comment>
<evidence type="ECO:0000313" key="10">
    <source>
        <dbReference type="Proteomes" id="UP000245412"/>
    </source>
</evidence>
<accession>A0AB73T0V3</accession>
<reference evidence="9 10" key="1">
    <citation type="submission" date="2018-05" db="EMBL/GenBank/DDBJ databases">
        <authorList>
            <person name="Goeker M."/>
            <person name="Huntemann M."/>
            <person name="Clum A."/>
            <person name="Pillay M."/>
            <person name="Palaniappan K."/>
            <person name="Varghese N."/>
            <person name="Mikhailova N."/>
            <person name="Stamatis D."/>
            <person name="Reddy T."/>
            <person name="Daum C."/>
            <person name="Shapiro N."/>
            <person name="Ivanova N."/>
            <person name="Kyrpides N."/>
            <person name="Woyke T."/>
        </authorList>
    </citation>
    <scope>NUCLEOTIDE SEQUENCE [LARGE SCALE GENOMIC DNA]</scope>
    <source>
        <strain evidence="9 10">DSM 26524</strain>
    </source>
</reference>
<keyword evidence="3" id="KW-1003">Cell membrane</keyword>
<evidence type="ECO:0000256" key="2">
    <source>
        <dbReference type="ARBA" id="ARBA00022448"/>
    </source>
</evidence>
<evidence type="ECO:0000256" key="5">
    <source>
        <dbReference type="ARBA" id="ARBA00022989"/>
    </source>
</evidence>
<keyword evidence="2 7" id="KW-0813">Transport</keyword>
<sequence length="302" mass="32647">MSKITTPAMVKLNKKTKGRHKETGNTPMQEGLKRLRKNKTAMAGMIIILFLIIIAIFAPLIAPYGYQEQSYTEVRLGPSLQHLFGTDHLGRDIFSRCVYGTRYSLPIGLICTLLGLVIGGGLGLVAAYFGGRTDNIIMRIIDIIQAIPSILLCIALVAILGNGMWQLVVAITAGTIQGMTKNVRAAVFMVRNNEYVNSSKSIGVSDFQIMIRHLVPNAVGIIVINAVGVVATSILTISSLSYLGVGLVAPTPEWGAILAEGKQYMAVAPHMVYFPGLMIAITVVAFYLFGNGLRDALDPRLK</sequence>
<name>A0AB73T0V3_9FIRM</name>
<dbReference type="AlphaFoldDB" id="A0AB73T0V3"/>
<feature type="transmembrane region" description="Helical" evidence="7">
    <location>
        <begin position="136"/>
        <end position="159"/>
    </location>
</feature>
<dbReference type="Proteomes" id="UP000245412">
    <property type="component" value="Unassembled WGS sequence"/>
</dbReference>
<dbReference type="PROSITE" id="PS50928">
    <property type="entry name" value="ABC_TM1"/>
    <property type="match status" value="1"/>
</dbReference>
<feature type="transmembrane region" description="Helical" evidence="7">
    <location>
        <begin position="218"/>
        <end position="243"/>
    </location>
</feature>
<gene>
    <name evidence="9" type="ORF">C7383_112123</name>
</gene>
<dbReference type="EMBL" id="QGGY01000012">
    <property type="protein sequence ID" value="PWJ73548.1"/>
    <property type="molecule type" value="Genomic_DNA"/>
</dbReference>
<dbReference type="Gene3D" id="1.10.3720.10">
    <property type="entry name" value="MetI-like"/>
    <property type="match status" value="1"/>
</dbReference>